<sequence>MKNIHLKKYTIEEKRRYKLYKRKKTWVVAGITMFSSALLMQMPALADETTTLTLGETTSIHVSPEAKPPEAESETLEPVETPGESAQTQVQATPAPEAEVTPQTSTDTATEADTTQTEPQTDTQADAPVEQPATSGFRKIAAESTVAQANAAEDRSVHVNTVTADNSGTLSSQTAADGSTEYTFTTDNTRSSAGKIGMTFEYAGQNGDTFSMVIKPNAANGGDLGLAANLDATGLPQKTALGDGSYKYTWTITGGAANTNVTVKQTVKPINIFAEELRNSADAYQPYLNSSLNNDTLVSGDNYQISFLINDVPAPTSSNVKLILEKRLNVTGAKVETKADAYVTDGKTNVTVDTNYVYEVTTINDSLLAGTVPAVRGLATVQVPVPENFILDENETSKYLMHTSDPFLNGNLKVSQPGGAGTLIIMTTTSPIVFTNNSAKLSFIGRYTSTQTSGQSEAPSGWVDLGDGKKHYFGAVNIDTGETLDPSAISPEARGFAQKVLPKEDPTVHENYGLIIHYSNSEQSNNVDVTLVSDYNSLKTGSGKSEGDIDPVKRPILANGDSSAPVLYAVGLLANGLTEFTPTYHFEFPEEITTTGITLPLNNVTDDHADFKSYNPAQSGYTVVVTGSDGTKITQRLQAGENYDPLTGQIDHFGEFRTGKKLAAGVRIVAYDVTPDAKYYANAYQNSINGTTNREALNDINSGLINILGHLNSKAQLGQTYKSKIQVESENKRLTTNFQVEVSEPLKLPVQGYGGPESYLGNKEPTTYKPGDTFTLGLETLGTVSKSGTGKNLDAGGVLTGKGNKTTTDLPGHALAVEYGTIKEPIVYLTLPDQTTLTNFKNSDQFYQVTFDKNDKNQVAPQPKITQKQNADGKTVMVLDWTGTGFELKPKMRVLFNLQVVSDAVNGFDTGLSKQDLYVYKKNGVESDLYTADQLKN</sequence>
<dbReference type="Proteomes" id="UP001238155">
    <property type="component" value="Chromosome"/>
</dbReference>
<accession>A0AAJ6FNA7</accession>
<feature type="signal peptide" evidence="3">
    <location>
        <begin position="1"/>
        <end position="46"/>
    </location>
</feature>
<dbReference type="EMBL" id="CP123751">
    <property type="protein sequence ID" value="WHQ80299.1"/>
    <property type="molecule type" value="Genomic_DNA"/>
</dbReference>
<feature type="chain" id="PRO_5042578706" evidence="3">
    <location>
        <begin position="47"/>
        <end position="937"/>
    </location>
</feature>
<evidence type="ECO:0000256" key="1">
    <source>
        <dbReference type="ARBA" id="ARBA00022729"/>
    </source>
</evidence>
<dbReference type="RefSeq" id="WP_283534761.1">
    <property type="nucleotide sequence ID" value="NZ_CP123751.1"/>
</dbReference>
<dbReference type="Pfam" id="PF19258">
    <property type="entry name" value="KxYKxGKxW_sig"/>
    <property type="match status" value="1"/>
</dbReference>
<evidence type="ECO:0000256" key="3">
    <source>
        <dbReference type="SAM" id="SignalP"/>
    </source>
</evidence>
<reference evidence="4" key="1">
    <citation type="submission" date="2023-04" db="EMBL/GenBank/DDBJ databases">
        <title>Four porcine-derived lactic acid bacteria strains analyses and their evaluation as potential probiotics based on genomics.</title>
        <authorList>
            <person name="Niu D."/>
        </authorList>
    </citation>
    <scope>NUCLEOTIDE SEQUENCE</scope>
    <source>
        <strain evidence="4">ZSB1</strain>
    </source>
</reference>
<protein>
    <submittedName>
        <fullName evidence="4">KxYKxGKxW signal peptide domain-containing protein</fullName>
    </submittedName>
</protein>
<keyword evidence="1 3" id="KW-0732">Signal</keyword>
<feature type="compositionally biased region" description="Low complexity" evidence="2">
    <location>
        <begin position="103"/>
        <end position="127"/>
    </location>
</feature>
<organism evidence="4 5">
    <name type="scientific">Ligilactobacillus animalis</name>
    <dbReference type="NCBI Taxonomy" id="1605"/>
    <lineage>
        <taxon>Bacteria</taxon>
        <taxon>Bacillati</taxon>
        <taxon>Bacillota</taxon>
        <taxon>Bacilli</taxon>
        <taxon>Lactobacillales</taxon>
        <taxon>Lactobacillaceae</taxon>
        <taxon>Ligilactobacillus</taxon>
    </lineage>
</organism>
<evidence type="ECO:0000313" key="5">
    <source>
        <dbReference type="Proteomes" id="UP001238155"/>
    </source>
</evidence>
<proteinExistence type="predicted"/>
<evidence type="ECO:0000256" key="2">
    <source>
        <dbReference type="SAM" id="MobiDB-lite"/>
    </source>
</evidence>
<gene>
    <name evidence="4" type="ORF">QFF56_00735</name>
</gene>
<dbReference type="NCBIfam" id="TIGR03715">
    <property type="entry name" value="KxYKxGKxW"/>
    <property type="match status" value="1"/>
</dbReference>
<dbReference type="AlphaFoldDB" id="A0AAJ6FNA7"/>
<name>A0AAJ6FNA7_9LACO</name>
<feature type="region of interest" description="Disordered" evidence="2">
    <location>
        <begin position="60"/>
        <end position="131"/>
    </location>
</feature>
<dbReference type="InterPro" id="IPR022263">
    <property type="entry name" value="KxYKxGKxW"/>
</dbReference>
<evidence type="ECO:0000313" key="4">
    <source>
        <dbReference type="EMBL" id="WHQ80299.1"/>
    </source>
</evidence>